<evidence type="ECO:0000259" key="1">
    <source>
        <dbReference type="Pfam" id="PF20033"/>
    </source>
</evidence>
<accession>A0ABZ2Y1T1</accession>
<evidence type="ECO:0000313" key="2">
    <source>
        <dbReference type="EMBL" id="WZL69283.1"/>
    </source>
</evidence>
<dbReference type="InterPro" id="IPR045497">
    <property type="entry name" value="DUF6438"/>
</dbReference>
<reference evidence="2 3" key="1">
    <citation type="submission" date="2023-03" db="EMBL/GenBank/DDBJ databases">
        <title>Novel Species.</title>
        <authorList>
            <person name="Ma S."/>
        </authorList>
    </citation>
    <scope>NUCLEOTIDE SEQUENCE [LARGE SCALE GENOMIC DNA]</scope>
    <source>
        <strain evidence="2 3">LIND6LT2</strain>
    </source>
</reference>
<dbReference type="RefSeq" id="WP_237660936.1">
    <property type="nucleotide sequence ID" value="NZ_CP121687.1"/>
</dbReference>
<organism evidence="2 3">
    <name type="scientific">Defluviitalea saccharophila</name>
    <dbReference type="NCBI Taxonomy" id="879970"/>
    <lineage>
        <taxon>Bacteria</taxon>
        <taxon>Bacillati</taxon>
        <taxon>Bacillota</taxon>
        <taxon>Clostridia</taxon>
        <taxon>Lachnospirales</taxon>
        <taxon>Defluviitaleaceae</taxon>
        <taxon>Defluviitalea</taxon>
    </lineage>
</organism>
<dbReference type="EMBL" id="CP121687">
    <property type="protein sequence ID" value="WZL69283.1"/>
    <property type="molecule type" value="Genomic_DNA"/>
</dbReference>
<protein>
    <submittedName>
        <fullName evidence="2">DUF6438 domain-containing protein</fullName>
    </submittedName>
</protein>
<gene>
    <name evidence="2" type="ORF">QBE51_10825</name>
</gene>
<name>A0ABZ2Y1T1_9FIRM</name>
<keyword evidence="3" id="KW-1185">Reference proteome</keyword>
<dbReference type="Pfam" id="PF20033">
    <property type="entry name" value="DUF6438"/>
    <property type="match status" value="1"/>
</dbReference>
<evidence type="ECO:0000313" key="3">
    <source>
        <dbReference type="Proteomes" id="UP001486565"/>
    </source>
</evidence>
<feature type="domain" description="DUF6438" evidence="1">
    <location>
        <begin position="4"/>
        <end position="119"/>
    </location>
</feature>
<sequence>MFEYIKLQRTMCFGTCPVYSVMVDNEGNVNYSGEMFVYKSGEHHWQIPMKKVEQLNGLIEDFGFKSFIYEPGNEFITDQSSCITTIKYLDGESKEINHYYGHVLIDDSLTAFENKIERIIGTKKYVNPKLYIYLVEEKISESSIRYMVISASEKEAISLAEKECTRQEALKWKAMKIGVAIDDYYEPLILMRDFKVRNGNL</sequence>
<dbReference type="Proteomes" id="UP001486565">
    <property type="component" value="Chromosome"/>
</dbReference>
<proteinExistence type="predicted"/>